<evidence type="ECO:0000256" key="4">
    <source>
        <dbReference type="ARBA" id="ARBA00022989"/>
    </source>
</evidence>
<evidence type="ECO:0000256" key="5">
    <source>
        <dbReference type="ARBA" id="ARBA00023136"/>
    </source>
</evidence>
<dbReference type="GO" id="GO:0005737">
    <property type="term" value="C:cytoplasm"/>
    <property type="evidence" value="ECO:0007669"/>
    <property type="project" value="TreeGrafter"/>
</dbReference>
<evidence type="ECO:0000313" key="8">
    <source>
        <dbReference type="EMBL" id="KAG5216321.1"/>
    </source>
</evidence>
<evidence type="ECO:0000256" key="1">
    <source>
        <dbReference type="ARBA" id="ARBA00004479"/>
    </source>
</evidence>
<comment type="subcellular location">
    <subcellularLocation>
        <location evidence="1">Membrane</location>
        <topology evidence="1">Single-pass type I membrane protein</topology>
    </subcellularLocation>
</comment>
<keyword evidence="3" id="KW-0732">Signal</keyword>
<protein>
    <recommendedName>
        <fullName evidence="10">Pituitary tumor-transforming gene 1 protein-interacting protein</fullName>
    </recommendedName>
</protein>
<dbReference type="PANTHER" id="PTHR15191">
    <property type="entry name" value="PROTEIN CBG20567"/>
    <property type="match status" value="1"/>
</dbReference>
<proteinExistence type="predicted"/>
<dbReference type="GO" id="GO:0005634">
    <property type="term" value="C:nucleus"/>
    <property type="evidence" value="ECO:0007669"/>
    <property type="project" value="TreeGrafter"/>
</dbReference>
<evidence type="ECO:0000256" key="2">
    <source>
        <dbReference type="ARBA" id="ARBA00022692"/>
    </source>
</evidence>
<dbReference type="EMBL" id="JAEMGP010000001">
    <property type="protein sequence ID" value="KAG5216321.1"/>
    <property type="molecule type" value="Genomic_DNA"/>
</dbReference>
<keyword evidence="6" id="KW-0175">Coiled coil</keyword>
<evidence type="ECO:0000256" key="7">
    <source>
        <dbReference type="SAM" id="Phobius"/>
    </source>
</evidence>
<evidence type="ECO:0000256" key="6">
    <source>
        <dbReference type="SAM" id="Coils"/>
    </source>
</evidence>
<dbReference type="GO" id="GO:0006606">
    <property type="term" value="P:protein import into nucleus"/>
    <property type="evidence" value="ECO:0007669"/>
    <property type="project" value="TreeGrafter"/>
</dbReference>
<dbReference type="Proteomes" id="UP000664991">
    <property type="component" value="Unassembled WGS sequence"/>
</dbReference>
<gene>
    <name evidence="8" type="ORF">JEQ12_001897</name>
</gene>
<evidence type="ECO:0000313" key="9">
    <source>
        <dbReference type="Proteomes" id="UP000664991"/>
    </source>
</evidence>
<name>A0A836D7W3_SHEEP</name>
<evidence type="ECO:0000256" key="3">
    <source>
        <dbReference type="ARBA" id="ARBA00022729"/>
    </source>
</evidence>
<feature type="coiled-coil region" evidence="6">
    <location>
        <begin position="159"/>
        <end position="186"/>
    </location>
</feature>
<keyword evidence="2 7" id="KW-0812">Transmembrane</keyword>
<comment type="caution">
    <text evidence="8">The sequence shown here is derived from an EMBL/GenBank/DDBJ whole genome shotgun (WGS) entry which is preliminary data.</text>
</comment>
<keyword evidence="5 7" id="KW-0472">Membrane</keyword>
<dbReference type="AlphaFoldDB" id="A0A836D7W3"/>
<dbReference type="GO" id="GO:0016020">
    <property type="term" value="C:membrane"/>
    <property type="evidence" value="ECO:0007669"/>
    <property type="project" value="UniProtKB-SubCell"/>
</dbReference>
<feature type="transmembrane region" description="Helical" evidence="7">
    <location>
        <begin position="125"/>
        <end position="149"/>
    </location>
</feature>
<dbReference type="InterPro" id="IPR052304">
    <property type="entry name" value="PTTG1IP"/>
</dbReference>
<sequence length="208" mass="22781">MGGAPVAPWPGRCPAHFRRAALPGEGAWPGSEVGLVQTTKETTINRQGCSDHGVQRSPRADAALGTDTLRRCAVPAALPGGRRSGRTCLLLAFDSGRQSRAGLPGFVSFSQAGNISPASGVNFEALIIAMSVIGGSLLLGVAICCCCCCRRSRSRRPDKSEEKAIREREERRVRQEERRVEMKLRHDEIRKKYGLFKEENPYARFENN</sequence>
<reference evidence="8 9" key="1">
    <citation type="submission" date="2020-12" db="EMBL/GenBank/DDBJ databases">
        <title>De novo assembly of Tibetan sheep genome.</title>
        <authorList>
            <person name="Li X."/>
        </authorList>
    </citation>
    <scope>NUCLEOTIDE SEQUENCE [LARGE SCALE GENOMIC DNA]</scope>
    <source>
        <tissue evidence="8">Heart</tissue>
    </source>
</reference>
<evidence type="ECO:0008006" key="10">
    <source>
        <dbReference type="Google" id="ProtNLM"/>
    </source>
</evidence>
<organism evidence="8 9">
    <name type="scientific">Ovis aries</name>
    <name type="common">Sheep</name>
    <dbReference type="NCBI Taxonomy" id="9940"/>
    <lineage>
        <taxon>Eukaryota</taxon>
        <taxon>Metazoa</taxon>
        <taxon>Chordata</taxon>
        <taxon>Craniata</taxon>
        <taxon>Vertebrata</taxon>
        <taxon>Euteleostomi</taxon>
        <taxon>Mammalia</taxon>
        <taxon>Eutheria</taxon>
        <taxon>Laurasiatheria</taxon>
        <taxon>Artiodactyla</taxon>
        <taxon>Ruminantia</taxon>
        <taxon>Pecora</taxon>
        <taxon>Bovidae</taxon>
        <taxon>Caprinae</taxon>
        <taxon>Ovis</taxon>
    </lineage>
</organism>
<keyword evidence="4 7" id="KW-1133">Transmembrane helix</keyword>
<dbReference type="PANTHER" id="PTHR15191:SF14">
    <property type="entry name" value="PITUITARY TUMOR-TRANSFORMING GENE 1 PROTEIN-INTERACTING PROTEIN"/>
    <property type="match status" value="1"/>
</dbReference>
<accession>A0A836D7W3</accession>